<reference evidence="3 4" key="1">
    <citation type="submission" date="2019-01" db="EMBL/GenBank/DDBJ databases">
        <title>Nuclear Genome Assembly of the Microalgal Biofuel strain Nannochloropsis salina CCMP1776.</title>
        <authorList>
            <person name="Hovde B."/>
        </authorList>
    </citation>
    <scope>NUCLEOTIDE SEQUENCE [LARGE SCALE GENOMIC DNA]</scope>
    <source>
        <strain evidence="3 4">CCMP1776</strain>
    </source>
</reference>
<organism evidence="3 4">
    <name type="scientific">Nannochloropsis salina CCMP1776</name>
    <dbReference type="NCBI Taxonomy" id="1027361"/>
    <lineage>
        <taxon>Eukaryota</taxon>
        <taxon>Sar</taxon>
        <taxon>Stramenopiles</taxon>
        <taxon>Ochrophyta</taxon>
        <taxon>Eustigmatophyceae</taxon>
        <taxon>Eustigmatales</taxon>
        <taxon>Monodopsidaceae</taxon>
        <taxon>Microchloropsis</taxon>
        <taxon>Microchloropsis salina</taxon>
    </lineage>
</organism>
<feature type="compositionally biased region" description="Basic and acidic residues" evidence="1">
    <location>
        <begin position="261"/>
        <end position="276"/>
    </location>
</feature>
<dbReference type="PANTHER" id="PTHR21456:SF1">
    <property type="entry name" value="C2 NT-TYPE DOMAIN-CONTAINING PROTEIN"/>
    <property type="match status" value="1"/>
</dbReference>
<feature type="domain" description="C2 NT-type" evidence="2">
    <location>
        <begin position="1"/>
        <end position="125"/>
    </location>
</feature>
<proteinExistence type="predicted"/>
<dbReference type="Pfam" id="PF10358">
    <property type="entry name" value="NT-C2"/>
    <property type="match status" value="1"/>
</dbReference>
<evidence type="ECO:0000259" key="2">
    <source>
        <dbReference type="PROSITE" id="PS51840"/>
    </source>
</evidence>
<dbReference type="PANTHER" id="PTHR21456">
    <property type="entry name" value="FAMILY WITH SEQUENCE SIMILARITY 102"/>
    <property type="match status" value="1"/>
</dbReference>
<gene>
    <name evidence="3" type="ORF">NSK_006579</name>
</gene>
<evidence type="ECO:0000256" key="1">
    <source>
        <dbReference type="SAM" id="MobiDB-lite"/>
    </source>
</evidence>
<dbReference type="EMBL" id="SDOX01000121">
    <property type="protein sequence ID" value="TFJ81911.1"/>
    <property type="molecule type" value="Genomic_DNA"/>
</dbReference>
<dbReference type="InterPro" id="IPR039931">
    <property type="entry name" value="EEIG1/2-like"/>
</dbReference>
<dbReference type="AlphaFoldDB" id="A0A4D9CRN4"/>
<name>A0A4D9CRN4_9STRA</name>
<evidence type="ECO:0000313" key="4">
    <source>
        <dbReference type="Proteomes" id="UP000355283"/>
    </source>
</evidence>
<feature type="compositionally biased region" description="Low complexity" evidence="1">
    <location>
        <begin position="192"/>
        <end position="202"/>
    </location>
</feature>
<protein>
    <recommendedName>
        <fullName evidence="2">C2 NT-type domain-containing protein</fullName>
    </recommendedName>
</protein>
<dbReference type="Proteomes" id="UP000355283">
    <property type="component" value="Unassembled WGS sequence"/>
</dbReference>
<sequence>MTLQIHSLVHYPQSGRLFTKWKDGQGSYGQTDGVSVNARNYSVRWEAPFTFLTCFSVDSESNILLPRMLHFSVRQVNRRSGAIKRVGVLDINMSEFVSAGSKAALCLLQESRFNASLHFTLACRQLSGDPLYRCPLAAKQVEDNPPELRPRSSELLRSSWGRDGSSLSFEREMLPFPPFPTSADPSSPYPLSPAASSSLPRSTKSASLPAPVVSLLSAEALGEWRDRRALTFNYESYKRSLARRNMVKDSVDGGRAGGGNGKEEKIGKEEETNHVY</sequence>
<dbReference type="InterPro" id="IPR019448">
    <property type="entry name" value="NT-C2"/>
</dbReference>
<keyword evidence="4" id="KW-1185">Reference proteome</keyword>
<dbReference type="OrthoDB" id="74108at2759"/>
<feature type="region of interest" description="Disordered" evidence="1">
    <location>
        <begin position="248"/>
        <end position="276"/>
    </location>
</feature>
<comment type="caution">
    <text evidence="3">The sequence shown here is derived from an EMBL/GenBank/DDBJ whole genome shotgun (WGS) entry which is preliminary data.</text>
</comment>
<feature type="region of interest" description="Disordered" evidence="1">
    <location>
        <begin position="177"/>
        <end position="205"/>
    </location>
</feature>
<dbReference type="PROSITE" id="PS51840">
    <property type="entry name" value="C2_NT"/>
    <property type="match status" value="1"/>
</dbReference>
<evidence type="ECO:0000313" key="3">
    <source>
        <dbReference type="EMBL" id="TFJ81911.1"/>
    </source>
</evidence>
<accession>A0A4D9CRN4</accession>